<proteinExistence type="predicted"/>
<name>A0A0F7SFV6_PHARH</name>
<dbReference type="Gene3D" id="2.60.120.330">
    <property type="entry name" value="B-lactam Antibiotic, Isopenicillin N Synthase, Chain"/>
    <property type="match status" value="1"/>
</dbReference>
<organism evidence="2">
    <name type="scientific">Phaffia rhodozyma</name>
    <name type="common">Yeast</name>
    <name type="synonym">Xanthophyllomyces dendrorhous</name>
    <dbReference type="NCBI Taxonomy" id="264483"/>
    <lineage>
        <taxon>Eukaryota</taxon>
        <taxon>Fungi</taxon>
        <taxon>Dikarya</taxon>
        <taxon>Basidiomycota</taxon>
        <taxon>Agaricomycotina</taxon>
        <taxon>Tremellomycetes</taxon>
        <taxon>Cystofilobasidiales</taxon>
        <taxon>Mrakiaceae</taxon>
        <taxon>Phaffia</taxon>
    </lineage>
</organism>
<evidence type="ECO:0000259" key="1">
    <source>
        <dbReference type="Pfam" id="PF03171"/>
    </source>
</evidence>
<dbReference type="AlphaFoldDB" id="A0A0F7SFV6"/>
<dbReference type="Pfam" id="PF03171">
    <property type="entry name" value="2OG-FeII_Oxy"/>
    <property type="match status" value="1"/>
</dbReference>
<dbReference type="EMBL" id="LN483249">
    <property type="protein sequence ID" value="CDZ97746.1"/>
    <property type="molecule type" value="Genomic_DNA"/>
</dbReference>
<dbReference type="InterPro" id="IPR027443">
    <property type="entry name" value="IPNS-like_sf"/>
</dbReference>
<reference evidence="2" key="1">
    <citation type="submission" date="2014-08" db="EMBL/GenBank/DDBJ databases">
        <authorList>
            <person name="Sharma Rahul"/>
            <person name="Thines Marco"/>
        </authorList>
    </citation>
    <scope>NUCLEOTIDE SEQUENCE</scope>
</reference>
<sequence>MTSDSITETDTAVLPRIDLDLFRADPTSPAALAECEKAALALQTFGALVLSTSTVSDDSNTEFLDLFEDYFAQPDELLKKDERPQYGFQVGTTLSNTEKPKCHSNDECQSVISNLDPAERPLDLTASFADPKCRFFYRMAQIPPYQSKFSTAAMLNVVPQGFEDIWIDKCEAYGSLLKSAVEGLAEMSAIGFGLDKSIFLDAGKYGPHLLAPTATDLVKYGQLGAIFAGFHTDLNFLTIHGPSRYPGLHIWARNTGKRIVAKVPKGCLLVQAGKQLEIVTGGLVRAGFHEVIYNERTHAAVEQRKITHPDRPLIRISSTMFWHLSSDYDITPIPALAQRAVALRKKNGEITSSKSEDEDPYKEWRGVLVGNQVLTELGLINLVA</sequence>
<protein>
    <submittedName>
        <fullName evidence="2">Isopenicillin N synthase-like</fullName>
    </submittedName>
</protein>
<dbReference type="InterPro" id="IPR044861">
    <property type="entry name" value="IPNS-like_FE2OG_OXY"/>
</dbReference>
<dbReference type="SUPFAM" id="SSF51197">
    <property type="entry name" value="Clavaminate synthase-like"/>
    <property type="match status" value="1"/>
</dbReference>
<evidence type="ECO:0000313" key="2">
    <source>
        <dbReference type="EMBL" id="CDZ97746.1"/>
    </source>
</evidence>
<feature type="domain" description="Isopenicillin N synthase-like Fe(2+) 2OG dioxygenase" evidence="1">
    <location>
        <begin position="229"/>
        <end position="321"/>
    </location>
</feature>
<accession>A0A0F7SFV6</accession>